<evidence type="ECO:0000313" key="1">
    <source>
        <dbReference type="EMBL" id="MBR0670158.1"/>
    </source>
</evidence>
<evidence type="ECO:0000313" key="2">
    <source>
        <dbReference type="Proteomes" id="UP001138751"/>
    </source>
</evidence>
<keyword evidence="2" id="KW-1185">Reference proteome</keyword>
<dbReference type="SUPFAM" id="SSF53448">
    <property type="entry name" value="Nucleotide-diphospho-sugar transferases"/>
    <property type="match status" value="1"/>
</dbReference>
<dbReference type="RefSeq" id="WP_211860534.1">
    <property type="nucleotide sequence ID" value="NZ_JAAEDM010000005.1"/>
</dbReference>
<dbReference type="Proteomes" id="UP001138751">
    <property type="component" value="Unassembled WGS sequence"/>
</dbReference>
<proteinExistence type="predicted"/>
<dbReference type="InterPro" id="IPR029044">
    <property type="entry name" value="Nucleotide-diphossugar_trans"/>
</dbReference>
<sequence length="311" mass="33943">MGWDRIRNHAARFAYNSAASAVARTAPITPADDGVVLLSMIGTAVIRPYLVAVKSLWHQLRRGRVVILDDGTLTRADKEVLARHLGDPRISPIAEIDTGPCPRGGCWERLLAILDLRADDYVIQLDSDTVTIGPVPEVAEAIAANRSFTLAGGIAEADAGALPLSTIAPTFYPHGLGHLRPNRNGHRHIQATIEALMAELPLPTDRAYVRGCAAFAGFARMGTGRREAEVLCTAAEARLGSERWSEWGSEQVTSNYVIANDPAPVVLPYTRYANYWGEPWGSDMRFLHFVGTHRYRHGAYRAATLQAIAQL</sequence>
<dbReference type="AlphaFoldDB" id="A0A9X9WSM9"/>
<gene>
    <name evidence="1" type="ORF">GXW76_03140</name>
</gene>
<dbReference type="EMBL" id="JAAEDM010000005">
    <property type="protein sequence ID" value="MBR0670158.1"/>
    <property type="molecule type" value="Genomic_DNA"/>
</dbReference>
<name>A0A9X9WSM9_9PROT</name>
<comment type="caution">
    <text evidence="1">The sequence shown here is derived from an EMBL/GenBank/DDBJ whole genome shotgun (WGS) entry which is preliminary data.</text>
</comment>
<protein>
    <submittedName>
        <fullName evidence="1">Uncharacterized protein</fullName>
    </submittedName>
</protein>
<organism evidence="1 2">
    <name type="scientific">Neoroseomonas soli</name>
    <dbReference type="NCBI Taxonomy" id="1081025"/>
    <lineage>
        <taxon>Bacteria</taxon>
        <taxon>Pseudomonadati</taxon>
        <taxon>Pseudomonadota</taxon>
        <taxon>Alphaproteobacteria</taxon>
        <taxon>Acetobacterales</taxon>
        <taxon>Acetobacteraceae</taxon>
        <taxon>Neoroseomonas</taxon>
    </lineage>
</organism>
<accession>A0A9X9WSM9</accession>
<reference evidence="1" key="2">
    <citation type="journal article" date="2021" name="Syst. Appl. Microbiol.">
        <title>Roseomonas hellenica sp. nov., isolated from roots of wild-growing Alkanna tinctoria.</title>
        <authorList>
            <person name="Rat A."/>
            <person name="Naranjo H.D."/>
            <person name="Lebbe L."/>
            <person name="Cnockaert M."/>
            <person name="Krigas N."/>
            <person name="Grigoriadou K."/>
            <person name="Maloupa E."/>
            <person name="Willems A."/>
        </authorList>
    </citation>
    <scope>NUCLEOTIDE SEQUENCE</scope>
    <source>
        <strain evidence="1">LMG 31231</strain>
    </source>
</reference>
<reference evidence="1" key="1">
    <citation type="submission" date="2020-01" db="EMBL/GenBank/DDBJ databases">
        <authorList>
            <person name="Rat A."/>
        </authorList>
    </citation>
    <scope>NUCLEOTIDE SEQUENCE</scope>
    <source>
        <strain evidence="1">LMG 31231</strain>
    </source>
</reference>